<dbReference type="Proteomes" id="UP001597185">
    <property type="component" value="Unassembled WGS sequence"/>
</dbReference>
<protein>
    <recommendedName>
        <fullName evidence="2">DUF8162 domain-containing protein</fullName>
    </recommendedName>
</protein>
<keyword evidence="1" id="KW-1133">Transmembrane helix</keyword>
<feature type="transmembrane region" description="Helical" evidence="1">
    <location>
        <begin position="131"/>
        <end position="158"/>
    </location>
</feature>
<dbReference type="EMBL" id="JBHUDB010000001">
    <property type="protein sequence ID" value="MFD1569163.1"/>
    <property type="molecule type" value="Genomic_DNA"/>
</dbReference>
<evidence type="ECO:0000313" key="3">
    <source>
        <dbReference type="EMBL" id="MFD1569163.1"/>
    </source>
</evidence>
<dbReference type="InterPro" id="IPR058476">
    <property type="entry name" value="DUF8162"/>
</dbReference>
<dbReference type="Pfam" id="PF26494">
    <property type="entry name" value="DUF8162"/>
    <property type="match status" value="1"/>
</dbReference>
<sequence length="162" mass="16596">MFPPVLAVDTAVGWISTLALLATPGVVAAVLWLPFLLSARFRALFRALPPAGRPAVSYVAVALGLSVPYLVGVLLTVSLVDPSGADWSNALIETALVGGLCTGFVAPVVAIVGLPRLGIDWDPTGYGPSTWAIAVAAGLWYALVAAIPLFALAIVFALPGGY</sequence>
<keyword evidence="4" id="KW-1185">Reference proteome</keyword>
<accession>A0ABD6BVK6</accession>
<gene>
    <name evidence="3" type="ORF">ACFR9T_00895</name>
</gene>
<comment type="caution">
    <text evidence="3">The sequence shown here is derived from an EMBL/GenBank/DDBJ whole genome shotgun (WGS) entry which is preliminary data.</text>
</comment>
<organism evidence="3 4">
    <name type="scientific">Halorubrum laminariae</name>
    <dbReference type="NCBI Taxonomy" id="1433523"/>
    <lineage>
        <taxon>Archaea</taxon>
        <taxon>Methanobacteriati</taxon>
        <taxon>Methanobacteriota</taxon>
        <taxon>Stenosarchaea group</taxon>
        <taxon>Halobacteria</taxon>
        <taxon>Halobacteriales</taxon>
        <taxon>Haloferacaceae</taxon>
        <taxon>Halorubrum</taxon>
    </lineage>
</organism>
<reference evidence="3 4" key="1">
    <citation type="journal article" date="2019" name="Int. J. Syst. Evol. Microbiol.">
        <title>The Global Catalogue of Microorganisms (GCM) 10K type strain sequencing project: providing services to taxonomists for standard genome sequencing and annotation.</title>
        <authorList>
            <consortium name="The Broad Institute Genomics Platform"/>
            <consortium name="The Broad Institute Genome Sequencing Center for Infectious Disease"/>
            <person name="Wu L."/>
            <person name="Ma J."/>
        </authorList>
    </citation>
    <scope>NUCLEOTIDE SEQUENCE [LARGE SCALE GENOMIC DNA]</scope>
    <source>
        <strain evidence="3 4">CGMCC 1.12689</strain>
    </source>
</reference>
<keyword evidence="1" id="KW-0812">Transmembrane</keyword>
<feature type="domain" description="DUF8162" evidence="2">
    <location>
        <begin position="12"/>
        <end position="160"/>
    </location>
</feature>
<dbReference type="AlphaFoldDB" id="A0ABD6BVK6"/>
<feature type="transmembrane region" description="Helical" evidence="1">
    <location>
        <begin position="55"/>
        <end position="75"/>
    </location>
</feature>
<dbReference type="RefSeq" id="WP_256418412.1">
    <property type="nucleotide sequence ID" value="NZ_JANHDL010000006.1"/>
</dbReference>
<evidence type="ECO:0000256" key="1">
    <source>
        <dbReference type="SAM" id="Phobius"/>
    </source>
</evidence>
<feature type="transmembrane region" description="Helical" evidence="1">
    <location>
        <begin position="95"/>
        <end position="119"/>
    </location>
</feature>
<proteinExistence type="predicted"/>
<feature type="transmembrane region" description="Helical" evidence="1">
    <location>
        <begin position="12"/>
        <end position="35"/>
    </location>
</feature>
<name>A0ABD6BVK6_9EURY</name>
<keyword evidence="1" id="KW-0472">Membrane</keyword>
<evidence type="ECO:0000313" key="4">
    <source>
        <dbReference type="Proteomes" id="UP001597185"/>
    </source>
</evidence>
<evidence type="ECO:0000259" key="2">
    <source>
        <dbReference type="Pfam" id="PF26494"/>
    </source>
</evidence>